<evidence type="ECO:0000313" key="3">
    <source>
        <dbReference type="Proteomes" id="UP000314294"/>
    </source>
</evidence>
<gene>
    <name evidence="2" type="ORF">EYF80_039773</name>
</gene>
<proteinExistence type="predicted"/>
<sequence length="180" mass="18409">MSGRTTKEEVSDARPTRKRTGVHLRTCSTFAGVAVLLEVVALPAVALVGAVDVGTLLTARAGQTLVHIWGREVGARYRRRAEGSSVSPPEHGSGGTTAGWVGGGGGEVGWVGGGGGEVGSAAAALSSSLSLFSSSTVSAGEKEKYISLTPANRRIAKRPLGRLRPRVRGRAAAVRPGANR</sequence>
<keyword evidence="3" id="KW-1185">Reference proteome</keyword>
<accession>A0A4Z2GBM6</accession>
<feature type="region of interest" description="Disordered" evidence="1">
    <location>
        <begin position="80"/>
        <end position="100"/>
    </location>
</feature>
<organism evidence="2 3">
    <name type="scientific">Liparis tanakae</name>
    <name type="common">Tanaka's snailfish</name>
    <dbReference type="NCBI Taxonomy" id="230148"/>
    <lineage>
        <taxon>Eukaryota</taxon>
        <taxon>Metazoa</taxon>
        <taxon>Chordata</taxon>
        <taxon>Craniata</taxon>
        <taxon>Vertebrata</taxon>
        <taxon>Euteleostomi</taxon>
        <taxon>Actinopterygii</taxon>
        <taxon>Neopterygii</taxon>
        <taxon>Teleostei</taxon>
        <taxon>Neoteleostei</taxon>
        <taxon>Acanthomorphata</taxon>
        <taxon>Eupercaria</taxon>
        <taxon>Perciformes</taxon>
        <taxon>Cottioidei</taxon>
        <taxon>Cottales</taxon>
        <taxon>Liparidae</taxon>
        <taxon>Liparis</taxon>
    </lineage>
</organism>
<comment type="caution">
    <text evidence="2">The sequence shown here is derived from an EMBL/GenBank/DDBJ whole genome shotgun (WGS) entry which is preliminary data.</text>
</comment>
<dbReference type="AlphaFoldDB" id="A0A4Z2GBM6"/>
<reference evidence="2 3" key="1">
    <citation type="submission" date="2019-03" db="EMBL/GenBank/DDBJ databases">
        <title>First draft genome of Liparis tanakae, snailfish: a comprehensive survey of snailfish specific genes.</title>
        <authorList>
            <person name="Kim W."/>
            <person name="Song I."/>
            <person name="Jeong J.-H."/>
            <person name="Kim D."/>
            <person name="Kim S."/>
            <person name="Ryu S."/>
            <person name="Song J.Y."/>
            <person name="Lee S.K."/>
        </authorList>
    </citation>
    <scope>NUCLEOTIDE SEQUENCE [LARGE SCALE GENOMIC DNA]</scope>
    <source>
        <tissue evidence="2">Muscle</tissue>
    </source>
</reference>
<name>A0A4Z2GBM6_9TELE</name>
<evidence type="ECO:0000313" key="2">
    <source>
        <dbReference type="EMBL" id="TNN50032.1"/>
    </source>
</evidence>
<protein>
    <submittedName>
        <fullName evidence="2">Uncharacterized protein</fullName>
    </submittedName>
</protein>
<dbReference type="EMBL" id="SRLO01000633">
    <property type="protein sequence ID" value="TNN50032.1"/>
    <property type="molecule type" value="Genomic_DNA"/>
</dbReference>
<dbReference type="Proteomes" id="UP000314294">
    <property type="component" value="Unassembled WGS sequence"/>
</dbReference>
<evidence type="ECO:0000256" key="1">
    <source>
        <dbReference type="SAM" id="MobiDB-lite"/>
    </source>
</evidence>